<gene>
    <name evidence="1" type="ORF">GCM10007859_17020</name>
</gene>
<evidence type="ECO:0000313" key="1">
    <source>
        <dbReference type="EMBL" id="GLS01687.1"/>
    </source>
</evidence>
<evidence type="ECO:0008006" key="3">
    <source>
        <dbReference type="Google" id="ProtNLM"/>
    </source>
</evidence>
<name>A0ABQ6BNC4_9CAUL</name>
<proteinExistence type="predicted"/>
<reference evidence="2" key="1">
    <citation type="journal article" date="2019" name="Int. J. Syst. Evol. Microbiol.">
        <title>The Global Catalogue of Microorganisms (GCM) 10K type strain sequencing project: providing services to taxonomists for standard genome sequencing and annotation.</title>
        <authorList>
            <consortium name="The Broad Institute Genomics Platform"/>
            <consortium name="The Broad Institute Genome Sequencing Center for Infectious Disease"/>
            <person name="Wu L."/>
            <person name="Ma J."/>
        </authorList>
    </citation>
    <scope>NUCLEOTIDE SEQUENCE [LARGE SCALE GENOMIC DNA]</scope>
    <source>
        <strain evidence="2">NBRC 110107</strain>
    </source>
</reference>
<organism evidence="1 2">
    <name type="scientific">Brevundimonas denitrificans</name>
    <dbReference type="NCBI Taxonomy" id="1443434"/>
    <lineage>
        <taxon>Bacteria</taxon>
        <taxon>Pseudomonadati</taxon>
        <taxon>Pseudomonadota</taxon>
        <taxon>Alphaproteobacteria</taxon>
        <taxon>Caulobacterales</taxon>
        <taxon>Caulobacteraceae</taxon>
        <taxon>Brevundimonas</taxon>
    </lineage>
</organism>
<comment type="caution">
    <text evidence="1">The sequence shown here is derived from an EMBL/GenBank/DDBJ whole genome shotgun (WGS) entry which is preliminary data.</text>
</comment>
<protein>
    <recommendedName>
        <fullName evidence="3">Transposase</fullName>
    </recommendedName>
</protein>
<dbReference type="EMBL" id="BSOY01000033">
    <property type="protein sequence ID" value="GLS01687.1"/>
    <property type="molecule type" value="Genomic_DNA"/>
</dbReference>
<sequence length="191" mass="22134">MGGYSSGRYRTRNRGSVEAACRIDIRYLRRVGALREGGSTTGTLRWSLHGRETGSVGYVVTLKPDDRHLAVTFSHKGENHRHVIRLEAVPMRFGGFRYYAFCPRWGRRCEVLPIIGGVIACRQFHRLAYASQSMDRLGRLRENVERCEKQFRQRPRRGANRRRLLAAWHSAEQAFEGLFATEGLRRFGRYF</sequence>
<dbReference type="RefSeq" id="WP_284222547.1">
    <property type="nucleotide sequence ID" value="NZ_BSOY01000033.1"/>
</dbReference>
<evidence type="ECO:0000313" key="2">
    <source>
        <dbReference type="Proteomes" id="UP001156921"/>
    </source>
</evidence>
<dbReference type="Proteomes" id="UP001156921">
    <property type="component" value="Unassembled WGS sequence"/>
</dbReference>
<accession>A0ABQ6BNC4</accession>
<keyword evidence="2" id="KW-1185">Reference proteome</keyword>